<protein>
    <submittedName>
        <fullName evidence="1">Uncharacterized protein</fullName>
    </submittedName>
</protein>
<dbReference type="InterPro" id="IPR015943">
    <property type="entry name" value="WD40/YVTN_repeat-like_dom_sf"/>
</dbReference>
<gene>
    <name evidence="1" type="ORF">Bca52824_096727</name>
</gene>
<sequence>MGKAEITEEVEGDRVGTTDYYFDRIGEPIRIKEDDAQYDLDTPPSQPLAISERHGLVFIAHSSGFLVGRTKDVISASKNSNGKGSRACIQEIALVDVPVEDVRILSLSADDSILAASVASEIHFFSVDSLLNKDTKPSFSYSPDESGFVKDFRWTRKDKLSYLVLSNHGELFHGIDSAPPRHVMDGVDAGLFRFFCYSFRPHNKPCYW</sequence>
<dbReference type="InterPro" id="IPR044694">
    <property type="entry name" value="NUP214"/>
</dbReference>
<organism evidence="1 2">
    <name type="scientific">Brassica carinata</name>
    <name type="common">Ethiopian mustard</name>
    <name type="synonym">Abyssinian cabbage</name>
    <dbReference type="NCBI Taxonomy" id="52824"/>
    <lineage>
        <taxon>Eukaryota</taxon>
        <taxon>Viridiplantae</taxon>
        <taxon>Streptophyta</taxon>
        <taxon>Embryophyta</taxon>
        <taxon>Tracheophyta</taxon>
        <taxon>Spermatophyta</taxon>
        <taxon>Magnoliopsida</taxon>
        <taxon>eudicotyledons</taxon>
        <taxon>Gunneridae</taxon>
        <taxon>Pentapetalae</taxon>
        <taxon>rosids</taxon>
        <taxon>malvids</taxon>
        <taxon>Brassicales</taxon>
        <taxon>Brassicaceae</taxon>
        <taxon>Brassiceae</taxon>
        <taxon>Brassica</taxon>
    </lineage>
</organism>
<name>A0A8X7TGY9_BRACI</name>
<proteinExistence type="predicted"/>
<dbReference type="Gene3D" id="2.130.10.10">
    <property type="entry name" value="YVTN repeat-like/Quinoprotein amine dehydrogenase"/>
    <property type="match status" value="1"/>
</dbReference>
<dbReference type="PANTHER" id="PTHR34418:SF3">
    <property type="entry name" value="NUCLEAR PORE COMPLEX PROTEIN NUP214"/>
    <property type="match status" value="1"/>
</dbReference>
<reference evidence="1 2" key="1">
    <citation type="submission" date="2020-02" db="EMBL/GenBank/DDBJ databases">
        <authorList>
            <person name="Ma Q."/>
            <person name="Huang Y."/>
            <person name="Song X."/>
            <person name="Pei D."/>
        </authorList>
    </citation>
    <scope>NUCLEOTIDE SEQUENCE [LARGE SCALE GENOMIC DNA]</scope>
    <source>
        <strain evidence="1">Sxm20200214</strain>
        <tissue evidence="1">Leaf</tissue>
    </source>
</reference>
<dbReference type="GO" id="GO:0006405">
    <property type="term" value="P:RNA export from nucleus"/>
    <property type="evidence" value="ECO:0007669"/>
    <property type="project" value="InterPro"/>
</dbReference>
<dbReference type="Proteomes" id="UP000886595">
    <property type="component" value="Unassembled WGS sequence"/>
</dbReference>
<dbReference type="PANTHER" id="PTHR34418">
    <property type="entry name" value="NUCLEAR PORE COMPLEX PROTEIN NUP214 ISOFORM X1"/>
    <property type="match status" value="1"/>
</dbReference>
<dbReference type="OrthoDB" id="248320at2759"/>
<dbReference type="EMBL" id="JAAMPC010001140">
    <property type="protein sequence ID" value="KAG2241289.1"/>
    <property type="molecule type" value="Genomic_DNA"/>
</dbReference>
<accession>A0A8X7TGY9</accession>
<dbReference type="GO" id="GO:0017056">
    <property type="term" value="F:structural constituent of nuclear pore"/>
    <property type="evidence" value="ECO:0007669"/>
    <property type="project" value="InterPro"/>
</dbReference>
<evidence type="ECO:0000313" key="1">
    <source>
        <dbReference type="EMBL" id="KAG2241289.1"/>
    </source>
</evidence>
<comment type="caution">
    <text evidence="1">The sequence shown here is derived from an EMBL/GenBank/DDBJ whole genome shotgun (WGS) entry which is preliminary data.</text>
</comment>
<dbReference type="SUPFAM" id="SSF117289">
    <property type="entry name" value="Nucleoporin domain"/>
    <property type="match status" value="1"/>
</dbReference>
<evidence type="ECO:0000313" key="2">
    <source>
        <dbReference type="Proteomes" id="UP000886595"/>
    </source>
</evidence>
<dbReference type="AlphaFoldDB" id="A0A8X7TGY9"/>
<keyword evidence="2" id="KW-1185">Reference proteome</keyword>